<sequence length="305" mass="34925">MNVEQFEIFRTIAQVKSFTKAAKILNFTQPAISSQIKILEQHYNMPLFERYNNGVKLTEAGKKFYQYGDKILALFEQMENDIAGLSGFNKEHINLGASYTAGNYYLPNSIMTFKESHPSSYVRLNISDSQQIISELKDRYLDIGIVEGNAFYDRDLDFCKIGNSELVLITPATDKWINKESITIPEMLEEPFVSREDESILRNYINNCLKTYAVNYDDLNIIMEITNFEAIKHAVINNKGISIVPYPVVKNDLLQGTICQVPIEGLKLSWEINIICRANESLTGIKKDFLDYLTRSPWLIETGIQ</sequence>
<evidence type="ECO:0000313" key="6">
    <source>
        <dbReference type="EMBL" id="KUG04410.1"/>
    </source>
</evidence>
<comment type="similarity">
    <text evidence="1">Belongs to the LysR transcriptional regulatory family.</text>
</comment>
<evidence type="ECO:0000256" key="4">
    <source>
        <dbReference type="ARBA" id="ARBA00023163"/>
    </source>
</evidence>
<keyword evidence="4" id="KW-0804">Transcription</keyword>
<name>A0A0W8E6Y8_9ZZZZ</name>
<dbReference type="Gene3D" id="3.40.190.290">
    <property type="match status" value="1"/>
</dbReference>
<proteinExistence type="inferred from homology"/>
<evidence type="ECO:0000256" key="3">
    <source>
        <dbReference type="ARBA" id="ARBA00023125"/>
    </source>
</evidence>
<dbReference type="SUPFAM" id="SSF46785">
    <property type="entry name" value="Winged helix' DNA-binding domain"/>
    <property type="match status" value="1"/>
</dbReference>
<dbReference type="GO" id="GO:0003700">
    <property type="term" value="F:DNA-binding transcription factor activity"/>
    <property type="evidence" value="ECO:0007669"/>
    <property type="project" value="InterPro"/>
</dbReference>
<accession>A0A0W8E6Y8</accession>
<dbReference type="AlphaFoldDB" id="A0A0W8E6Y8"/>
<evidence type="ECO:0000256" key="1">
    <source>
        <dbReference type="ARBA" id="ARBA00009437"/>
    </source>
</evidence>
<dbReference type="InterPro" id="IPR005119">
    <property type="entry name" value="LysR_subst-bd"/>
</dbReference>
<evidence type="ECO:0000256" key="2">
    <source>
        <dbReference type="ARBA" id="ARBA00023015"/>
    </source>
</evidence>
<dbReference type="PRINTS" id="PR00039">
    <property type="entry name" value="HTHLYSR"/>
</dbReference>
<dbReference type="Pfam" id="PF00126">
    <property type="entry name" value="HTH_1"/>
    <property type="match status" value="1"/>
</dbReference>
<comment type="caution">
    <text evidence="6">The sequence shown here is derived from an EMBL/GenBank/DDBJ whole genome shotgun (WGS) entry which is preliminary data.</text>
</comment>
<feature type="domain" description="HTH lysR-type" evidence="5">
    <location>
        <begin position="1"/>
        <end position="58"/>
    </location>
</feature>
<dbReference type="Pfam" id="PF03466">
    <property type="entry name" value="LysR_substrate"/>
    <property type="match status" value="1"/>
</dbReference>
<dbReference type="GO" id="GO:0000976">
    <property type="term" value="F:transcription cis-regulatory region binding"/>
    <property type="evidence" value="ECO:0007669"/>
    <property type="project" value="TreeGrafter"/>
</dbReference>
<dbReference type="FunFam" id="1.10.10.10:FF:000001">
    <property type="entry name" value="LysR family transcriptional regulator"/>
    <property type="match status" value="1"/>
</dbReference>
<dbReference type="PANTHER" id="PTHR30126">
    <property type="entry name" value="HTH-TYPE TRANSCRIPTIONAL REGULATOR"/>
    <property type="match status" value="1"/>
</dbReference>
<dbReference type="InterPro" id="IPR036388">
    <property type="entry name" value="WH-like_DNA-bd_sf"/>
</dbReference>
<dbReference type="PROSITE" id="PS50931">
    <property type="entry name" value="HTH_LYSR"/>
    <property type="match status" value="1"/>
</dbReference>
<reference evidence="6" key="1">
    <citation type="journal article" date="2015" name="Proc. Natl. Acad. Sci. U.S.A.">
        <title>Networks of energetic and metabolic interactions define dynamics in microbial communities.</title>
        <authorList>
            <person name="Embree M."/>
            <person name="Liu J.K."/>
            <person name="Al-Bassam M.M."/>
            <person name="Zengler K."/>
        </authorList>
    </citation>
    <scope>NUCLEOTIDE SEQUENCE</scope>
</reference>
<dbReference type="PANTHER" id="PTHR30126:SF40">
    <property type="entry name" value="HTH-TYPE TRANSCRIPTIONAL REGULATOR GLTR"/>
    <property type="match status" value="1"/>
</dbReference>
<dbReference type="SUPFAM" id="SSF53850">
    <property type="entry name" value="Periplasmic binding protein-like II"/>
    <property type="match status" value="1"/>
</dbReference>
<dbReference type="Gene3D" id="1.10.10.10">
    <property type="entry name" value="Winged helix-like DNA-binding domain superfamily/Winged helix DNA-binding domain"/>
    <property type="match status" value="1"/>
</dbReference>
<dbReference type="EMBL" id="LNQE01001849">
    <property type="protein sequence ID" value="KUG04410.1"/>
    <property type="molecule type" value="Genomic_DNA"/>
</dbReference>
<protein>
    <submittedName>
        <fullName evidence="6">Transcriptional regulator, lysr family</fullName>
    </submittedName>
</protein>
<keyword evidence="3" id="KW-0238">DNA-binding</keyword>
<evidence type="ECO:0000259" key="5">
    <source>
        <dbReference type="PROSITE" id="PS50931"/>
    </source>
</evidence>
<dbReference type="InterPro" id="IPR036390">
    <property type="entry name" value="WH_DNA-bd_sf"/>
</dbReference>
<keyword evidence="2" id="KW-0805">Transcription regulation</keyword>
<organism evidence="6">
    <name type="scientific">hydrocarbon metagenome</name>
    <dbReference type="NCBI Taxonomy" id="938273"/>
    <lineage>
        <taxon>unclassified sequences</taxon>
        <taxon>metagenomes</taxon>
        <taxon>ecological metagenomes</taxon>
    </lineage>
</organism>
<gene>
    <name evidence="6" type="ORF">ASZ90_018177</name>
</gene>
<dbReference type="InterPro" id="IPR000847">
    <property type="entry name" value="LysR_HTH_N"/>
</dbReference>